<reference evidence="1" key="1">
    <citation type="submission" date="2019-08" db="EMBL/GenBank/DDBJ databases">
        <authorList>
            <person name="Kucharzyk K."/>
            <person name="Murdoch R.W."/>
            <person name="Higgins S."/>
            <person name="Loffler F."/>
        </authorList>
    </citation>
    <scope>NUCLEOTIDE SEQUENCE</scope>
</reference>
<proteinExistence type="predicted"/>
<comment type="caution">
    <text evidence="1">The sequence shown here is derived from an EMBL/GenBank/DDBJ whole genome shotgun (WGS) entry which is preliminary data.</text>
</comment>
<dbReference type="EMBL" id="VSSQ01055410">
    <property type="protein sequence ID" value="MPN09311.1"/>
    <property type="molecule type" value="Genomic_DNA"/>
</dbReference>
<accession>A0A645F4W0</accession>
<organism evidence="1">
    <name type="scientific">bioreactor metagenome</name>
    <dbReference type="NCBI Taxonomy" id="1076179"/>
    <lineage>
        <taxon>unclassified sequences</taxon>
        <taxon>metagenomes</taxon>
        <taxon>ecological metagenomes</taxon>
    </lineage>
</organism>
<sequence>MVKSRNQAFFCESGLLIVEQIERERTNQPRLPVRIERITFCLNQSLIGFACTVREFPIFTRVIVFAEKLRNFLHKLHHIARIGGGFFRTGKHHIREL</sequence>
<protein>
    <submittedName>
        <fullName evidence="1">Uncharacterized protein</fullName>
    </submittedName>
</protein>
<gene>
    <name evidence="1" type="ORF">SDC9_156600</name>
</gene>
<name>A0A645F4W0_9ZZZZ</name>
<dbReference type="AlphaFoldDB" id="A0A645F4W0"/>
<evidence type="ECO:0000313" key="1">
    <source>
        <dbReference type="EMBL" id="MPN09311.1"/>
    </source>
</evidence>